<dbReference type="CDD" id="cd05008">
    <property type="entry name" value="SIS_GlmS_GlmD_1"/>
    <property type="match status" value="1"/>
</dbReference>
<proteinExistence type="inferred from homology"/>
<dbReference type="Pfam" id="PF01380">
    <property type="entry name" value="SIS"/>
    <property type="match status" value="2"/>
</dbReference>
<dbReference type="InterPro" id="IPR050303">
    <property type="entry name" value="GatZ_KbaZ_carbometab"/>
</dbReference>
<dbReference type="GO" id="GO:0005886">
    <property type="term" value="C:plasma membrane"/>
    <property type="evidence" value="ECO:0007669"/>
    <property type="project" value="TreeGrafter"/>
</dbReference>
<dbReference type="InterPro" id="IPR035464">
    <property type="entry name" value="SIS_AgaS"/>
</dbReference>
<dbReference type="KEGG" id="seri:SERIO_v1c10010"/>
<protein>
    <submittedName>
        <fullName evidence="6">Tagatose-6-phosphate ketose/aldose isomerase</fullName>
    </submittedName>
</protein>
<comment type="catalytic activity">
    <reaction evidence="4">
        <text>D-galactosamine 6-phosphate + H2O = D-tagatopyranose 1-phosphate + NH4(+)</text>
        <dbReference type="Rhea" id="RHEA:47680"/>
        <dbReference type="ChEBI" id="CHEBI:15377"/>
        <dbReference type="ChEBI" id="CHEBI:28938"/>
        <dbReference type="ChEBI" id="CHEBI:71674"/>
        <dbReference type="ChEBI" id="CHEBI:138150"/>
    </reaction>
</comment>
<sequence>MLGFTRDEINNLKAEFTINEIAQQPKMWREVLKLYNGLSAQIKTFQAQLQNKPYKYILVGAGTSEFVGNVLFEYLKTQGLNVVSISTTDIVSNPGLYFQSDQPTVLISFARSGNSPESQATVEYAKQLINDLVQIIIICNKEGQLAVKNHDDHKALVLLLPDATNDKSFAMTSSFTSMLLYCLVALTKEENHSQLEQEINNIINIVDNIINNDYQAIKKIAHEDHRRIIFLGSNILKGYAQEAHLKVLELSAGEVTTFFNSSLGFRHGPKSVVNNKSLIVFFLSQNAYTRQYDLDLLKEIAHDQVAKTIVVIDHLNDKNVAKYCHHYLTNDSSSETNDIVAGLSYIVRAQIYAVYKAIWLNKTPDNPCPTGEVNRVVKGVTIYPYQNK</sequence>
<dbReference type="GO" id="GO:0016853">
    <property type="term" value="F:isomerase activity"/>
    <property type="evidence" value="ECO:0007669"/>
    <property type="project" value="UniProtKB-KW"/>
</dbReference>
<dbReference type="InterPro" id="IPR046348">
    <property type="entry name" value="SIS_dom_sf"/>
</dbReference>
<evidence type="ECO:0000313" key="6">
    <source>
        <dbReference type="EMBL" id="AKM54557.1"/>
    </source>
</evidence>
<keyword evidence="2" id="KW-0677">Repeat</keyword>
<dbReference type="PROSITE" id="PS51464">
    <property type="entry name" value="SIS"/>
    <property type="match status" value="2"/>
</dbReference>
<keyword evidence="7" id="KW-1185">Reference proteome</keyword>
<feature type="domain" description="SIS" evidence="5">
    <location>
        <begin position="45"/>
        <end position="195"/>
    </location>
</feature>
<evidence type="ECO:0000256" key="4">
    <source>
        <dbReference type="ARBA" id="ARBA00029292"/>
    </source>
</evidence>
<dbReference type="PANTHER" id="PTHR32502">
    <property type="entry name" value="N-ACETYLGALACTOSAMINE PERMEASE II COMPONENT-RELATED"/>
    <property type="match status" value="1"/>
</dbReference>
<organism evidence="6 7">
    <name type="scientific">Spiroplasma eriocheiris</name>
    <dbReference type="NCBI Taxonomy" id="315358"/>
    <lineage>
        <taxon>Bacteria</taxon>
        <taxon>Bacillati</taxon>
        <taxon>Mycoplasmatota</taxon>
        <taxon>Mollicutes</taxon>
        <taxon>Entomoplasmatales</taxon>
        <taxon>Spiroplasmataceae</taxon>
        <taxon>Spiroplasma</taxon>
    </lineage>
</organism>
<dbReference type="InterPro" id="IPR035466">
    <property type="entry name" value="GlmS/AgaS_SIS"/>
</dbReference>
<evidence type="ECO:0000256" key="2">
    <source>
        <dbReference type="ARBA" id="ARBA00022737"/>
    </source>
</evidence>
<evidence type="ECO:0000256" key="1">
    <source>
        <dbReference type="ARBA" id="ARBA00007748"/>
    </source>
</evidence>
<dbReference type="RefSeq" id="WP_047791752.1">
    <property type="nucleotide sequence ID" value="NZ_CP011856.1"/>
</dbReference>
<dbReference type="CDD" id="cd05010">
    <property type="entry name" value="SIS_AgaS_like"/>
    <property type="match status" value="1"/>
</dbReference>
<evidence type="ECO:0000259" key="5">
    <source>
        <dbReference type="PROSITE" id="PS51464"/>
    </source>
</evidence>
<evidence type="ECO:0000313" key="7">
    <source>
        <dbReference type="Proteomes" id="UP000035661"/>
    </source>
</evidence>
<keyword evidence="3" id="KW-0378">Hydrolase</keyword>
<dbReference type="SUPFAM" id="SSF53697">
    <property type="entry name" value="SIS domain"/>
    <property type="match status" value="1"/>
</dbReference>
<dbReference type="EMBL" id="CP011856">
    <property type="protein sequence ID" value="AKM54557.1"/>
    <property type="molecule type" value="Genomic_DNA"/>
</dbReference>
<dbReference type="GO" id="GO:0009401">
    <property type="term" value="P:phosphoenolpyruvate-dependent sugar phosphotransferase system"/>
    <property type="evidence" value="ECO:0007669"/>
    <property type="project" value="TreeGrafter"/>
</dbReference>
<dbReference type="STRING" id="315358.SERIO_v1c10010"/>
<accession>A0A0H3XN33</accession>
<keyword evidence="6" id="KW-0413">Isomerase</keyword>
<comment type="similarity">
    <text evidence="1">Belongs to the SIS family. AgaS subfamily.</text>
</comment>
<dbReference type="GO" id="GO:1901135">
    <property type="term" value="P:carbohydrate derivative metabolic process"/>
    <property type="evidence" value="ECO:0007669"/>
    <property type="project" value="InterPro"/>
</dbReference>
<evidence type="ECO:0000256" key="3">
    <source>
        <dbReference type="ARBA" id="ARBA00022801"/>
    </source>
</evidence>
<dbReference type="AlphaFoldDB" id="A0A0H3XN33"/>
<dbReference type="InterPro" id="IPR001347">
    <property type="entry name" value="SIS_dom"/>
</dbReference>
<name>A0A0H3XN33_9MOLU</name>
<dbReference type="PANTHER" id="PTHR32502:SF3">
    <property type="entry name" value="D-GALACTOSAMINE-6-PHOSPHATE DEAMINASE AGAS-RELATED"/>
    <property type="match status" value="1"/>
</dbReference>
<reference evidence="7" key="2">
    <citation type="submission" date="2015-06" db="EMBL/GenBank/DDBJ databases">
        <title>Complete genome sequence of Spiroplasma eriocheiris TDA-040725-5 (DSM 21848).</title>
        <authorList>
            <person name="Lo W.-S."/>
            <person name="Kuo C.-H."/>
        </authorList>
    </citation>
    <scope>NUCLEOTIDE SEQUENCE [LARGE SCALE GENOMIC DNA]</scope>
    <source>
        <strain evidence="7">TDA-040725-5</strain>
    </source>
</reference>
<reference evidence="6 7" key="1">
    <citation type="journal article" date="2015" name="Genome Biol. Evol.">
        <title>Found and Lost: The Fates of Horizontally Acquired Genes in Arthropod-Symbiotic Spiroplasma.</title>
        <authorList>
            <person name="Lo W.S."/>
            <person name="Gasparich G.E."/>
            <person name="Kuo C.H."/>
        </authorList>
    </citation>
    <scope>NUCLEOTIDE SEQUENCE [LARGE SCALE GENOMIC DNA]</scope>
    <source>
        <strain evidence="7">TDA-040725-5</strain>
    </source>
</reference>
<feature type="domain" description="SIS" evidence="5">
    <location>
        <begin position="216"/>
        <end position="367"/>
    </location>
</feature>
<gene>
    <name evidence="6" type="primary">agaS</name>
    <name evidence="6" type="ORF">SERIO_v1c10010</name>
</gene>
<dbReference type="GO" id="GO:0097367">
    <property type="term" value="F:carbohydrate derivative binding"/>
    <property type="evidence" value="ECO:0007669"/>
    <property type="project" value="InterPro"/>
</dbReference>
<dbReference type="Proteomes" id="UP000035661">
    <property type="component" value="Chromosome"/>
</dbReference>
<dbReference type="GO" id="GO:0016787">
    <property type="term" value="F:hydrolase activity"/>
    <property type="evidence" value="ECO:0007669"/>
    <property type="project" value="UniProtKB-KW"/>
</dbReference>
<dbReference type="Gene3D" id="3.40.50.10490">
    <property type="entry name" value="Glucose-6-phosphate isomerase like protein, domain 1"/>
    <property type="match status" value="2"/>
</dbReference>
<dbReference type="PATRIC" id="fig|743698.3.peg.1010"/>